<dbReference type="Proteomes" id="UP000193963">
    <property type="component" value="Unassembled WGS sequence"/>
</dbReference>
<reference evidence="1 2" key="1">
    <citation type="submission" date="2017-03" db="EMBL/GenBank/DDBJ databases">
        <authorList>
            <person name="Afonso C.L."/>
            <person name="Miller P.J."/>
            <person name="Scott M.A."/>
            <person name="Spackman E."/>
            <person name="Goraichik I."/>
            <person name="Dimitrov K.M."/>
            <person name="Suarez D.L."/>
            <person name="Swayne D.E."/>
        </authorList>
    </citation>
    <scope>NUCLEOTIDE SEQUENCE [LARGE SCALE GENOMIC DNA]</scope>
    <source>
        <strain evidence="1 2">CECT 7751</strain>
    </source>
</reference>
<keyword evidence="2" id="KW-1185">Reference proteome</keyword>
<gene>
    <name evidence="1" type="ORF">PSM7751_01427</name>
</gene>
<sequence>MDDSLRLELLKLARKRSGLSLDLWEELTEGLDQRSLEILVGRSSVFPKYRNSSGKL</sequence>
<evidence type="ECO:0000313" key="2">
    <source>
        <dbReference type="Proteomes" id="UP000193963"/>
    </source>
</evidence>
<proteinExistence type="predicted"/>
<name>A0A1X6YX82_9RHOB</name>
<dbReference type="AlphaFoldDB" id="A0A1X6YX82"/>
<accession>A0A1X6YX82</accession>
<protein>
    <submittedName>
        <fullName evidence="1">Uncharacterized protein</fullName>
    </submittedName>
</protein>
<dbReference type="EMBL" id="FWFN01000003">
    <property type="protein sequence ID" value="SLN34325.1"/>
    <property type="molecule type" value="Genomic_DNA"/>
</dbReference>
<evidence type="ECO:0000313" key="1">
    <source>
        <dbReference type="EMBL" id="SLN34325.1"/>
    </source>
</evidence>
<organism evidence="1 2">
    <name type="scientific">Pseudooceanicola marinus</name>
    <dbReference type="NCBI Taxonomy" id="396013"/>
    <lineage>
        <taxon>Bacteria</taxon>
        <taxon>Pseudomonadati</taxon>
        <taxon>Pseudomonadota</taxon>
        <taxon>Alphaproteobacteria</taxon>
        <taxon>Rhodobacterales</taxon>
        <taxon>Paracoccaceae</taxon>
        <taxon>Pseudooceanicola</taxon>
    </lineage>
</organism>